<comment type="subcellular location">
    <subcellularLocation>
        <location evidence="1">Nucleus</location>
    </subcellularLocation>
</comment>
<dbReference type="GO" id="GO:0000785">
    <property type="term" value="C:chromatin"/>
    <property type="evidence" value="ECO:0007669"/>
    <property type="project" value="TreeGrafter"/>
</dbReference>
<dbReference type="Pfam" id="PF00096">
    <property type="entry name" value="zf-C2H2"/>
    <property type="match status" value="2"/>
</dbReference>
<keyword evidence="7" id="KW-0805">Transcription regulation</keyword>
<dbReference type="FunFam" id="3.30.160.60:FF:000193">
    <property type="entry name" value="Zinc finger protein 300"/>
    <property type="match status" value="1"/>
</dbReference>
<evidence type="ECO:0000256" key="3">
    <source>
        <dbReference type="ARBA" id="ARBA00022723"/>
    </source>
</evidence>
<evidence type="ECO:0000256" key="4">
    <source>
        <dbReference type="ARBA" id="ARBA00022737"/>
    </source>
</evidence>
<dbReference type="GO" id="GO:0031519">
    <property type="term" value="C:PcG protein complex"/>
    <property type="evidence" value="ECO:0007669"/>
    <property type="project" value="TreeGrafter"/>
</dbReference>
<feature type="region of interest" description="Disordered" evidence="11">
    <location>
        <begin position="21"/>
        <end position="54"/>
    </location>
</feature>
<feature type="region of interest" description="Disordered" evidence="11">
    <location>
        <begin position="168"/>
        <end position="229"/>
    </location>
</feature>
<keyword evidence="3" id="KW-0479">Metal-binding</keyword>
<comment type="similarity">
    <text evidence="2">Belongs to the krueppel C2H2-type zinc-finger protein family.</text>
</comment>
<dbReference type="AlphaFoldDB" id="A0AA39NB87"/>
<evidence type="ECO:0000256" key="5">
    <source>
        <dbReference type="ARBA" id="ARBA00022771"/>
    </source>
</evidence>
<keyword evidence="8" id="KW-0804">Transcription</keyword>
<feature type="compositionally biased region" description="Polar residues" evidence="11">
    <location>
        <begin position="174"/>
        <end position="192"/>
    </location>
</feature>
<accession>A0AA39NB87</accession>
<feature type="domain" description="C2H2-type" evidence="12">
    <location>
        <begin position="112"/>
        <end position="139"/>
    </location>
</feature>
<name>A0AA39NB87_ARMTA</name>
<evidence type="ECO:0000256" key="11">
    <source>
        <dbReference type="SAM" id="MobiDB-lite"/>
    </source>
</evidence>
<feature type="compositionally biased region" description="Basic and acidic residues" evidence="11">
    <location>
        <begin position="21"/>
        <end position="30"/>
    </location>
</feature>
<dbReference type="GO" id="GO:0000978">
    <property type="term" value="F:RNA polymerase II cis-regulatory region sequence-specific DNA binding"/>
    <property type="evidence" value="ECO:0007669"/>
    <property type="project" value="TreeGrafter"/>
</dbReference>
<keyword evidence="6" id="KW-0862">Zinc</keyword>
<keyword evidence="4" id="KW-0677">Repeat</keyword>
<dbReference type="EMBL" id="JAUEPS010000009">
    <property type="protein sequence ID" value="KAK0462364.1"/>
    <property type="molecule type" value="Genomic_DNA"/>
</dbReference>
<evidence type="ECO:0000256" key="9">
    <source>
        <dbReference type="ARBA" id="ARBA00023242"/>
    </source>
</evidence>
<reference evidence="13" key="1">
    <citation type="submission" date="2023-06" db="EMBL/GenBank/DDBJ databases">
        <authorList>
            <consortium name="Lawrence Berkeley National Laboratory"/>
            <person name="Ahrendt S."/>
            <person name="Sahu N."/>
            <person name="Indic B."/>
            <person name="Wong-Bajracharya J."/>
            <person name="Merenyi Z."/>
            <person name="Ke H.-M."/>
            <person name="Monk M."/>
            <person name="Kocsube S."/>
            <person name="Drula E."/>
            <person name="Lipzen A."/>
            <person name="Balint B."/>
            <person name="Henrissat B."/>
            <person name="Andreopoulos B."/>
            <person name="Martin F.M."/>
            <person name="Harder C.B."/>
            <person name="Rigling D."/>
            <person name="Ford K.L."/>
            <person name="Foster G.D."/>
            <person name="Pangilinan J."/>
            <person name="Papanicolaou A."/>
            <person name="Barry K."/>
            <person name="LaButti K."/>
            <person name="Viragh M."/>
            <person name="Koriabine M."/>
            <person name="Yan M."/>
            <person name="Riley R."/>
            <person name="Champramary S."/>
            <person name="Plett K.L."/>
            <person name="Tsai I.J."/>
            <person name="Slot J."/>
            <person name="Sipos G."/>
            <person name="Plett J."/>
            <person name="Nagy L.G."/>
            <person name="Grigoriev I.V."/>
        </authorList>
    </citation>
    <scope>NUCLEOTIDE SEQUENCE</scope>
    <source>
        <strain evidence="13">CCBAS 213</strain>
    </source>
</reference>
<gene>
    <name evidence="13" type="ORF">EV420DRAFT_1183411</name>
</gene>
<dbReference type="SUPFAM" id="SSF57667">
    <property type="entry name" value="beta-beta-alpha zinc fingers"/>
    <property type="match status" value="1"/>
</dbReference>
<dbReference type="GO" id="GO:0005667">
    <property type="term" value="C:transcription regulator complex"/>
    <property type="evidence" value="ECO:0007669"/>
    <property type="project" value="TreeGrafter"/>
</dbReference>
<keyword evidence="5 10" id="KW-0863">Zinc-finger</keyword>
<evidence type="ECO:0000256" key="6">
    <source>
        <dbReference type="ARBA" id="ARBA00022833"/>
    </source>
</evidence>
<feature type="compositionally biased region" description="Pro residues" evidence="11">
    <location>
        <begin position="33"/>
        <end position="42"/>
    </location>
</feature>
<feature type="domain" description="C2H2-type" evidence="12">
    <location>
        <begin position="140"/>
        <end position="169"/>
    </location>
</feature>
<dbReference type="GO" id="GO:0008270">
    <property type="term" value="F:zinc ion binding"/>
    <property type="evidence" value="ECO:0007669"/>
    <property type="project" value="UniProtKB-KW"/>
</dbReference>
<evidence type="ECO:0000256" key="1">
    <source>
        <dbReference type="ARBA" id="ARBA00004123"/>
    </source>
</evidence>
<evidence type="ECO:0000259" key="12">
    <source>
        <dbReference type="PROSITE" id="PS50157"/>
    </source>
</evidence>
<evidence type="ECO:0000256" key="8">
    <source>
        <dbReference type="ARBA" id="ARBA00023163"/>
    </source>
</evidence>
<dbReference type="RefSeq" id="XP_060333976.1">
    <property type="nucleotide sequence ID" value="XM_060466244.1"/>
</dbReference>
<evidence type="ECO:0000256" key="7">
    <source>
        <dbReference type="ARBA" id="ARBA00023015"/>
    </source>
</evidence>
<dbReference type="GO" id="GO:0000981">
    <property type="term" value="F:DNA-binding transcription factor activity, RNA polymerase II-specific"/>
    <property type="evidence" value="ECO:0007669"/>
    <property type="project" value="TreeGrafter"/>
</dbReference>
<feature type="compositionally biased region" description="Low complexity" evidence="11">
    <location>
        <begin position="83"/>
        <end position="94"/>
    </location>
</feature>
<keyword evidence="9" id="KW-0539">Nucleus</keyword>
<dbReference type="Gene3D" id="3.30.160.60">
    <property type="entry name" value="Classic Zinc Finger"/>
    <property type="match status" value="2"/>
</dbReference>
<dbReference type="PROSITE" id="PS00028">
    <property type="entry name" value="ZINC_FINGER_C2H2_1"/>
    <property type="match status" value="2"/>
</dbReference>
<evidence type="ECO:0000256" key="2">
    <source>
        <dbReference type="ARBA" id="ARBA00006991"/>
    </source>
</evidence>
<dbReference type="PROSITE" id="PS50157">
    <property type="entry name" value="ZINC_FINGER_C2H2_2"/>
    <property type="match status" value="2"/>
</dbReference>
<keyword evidence="14" id="KW-1185">Reference proteome</keyword>
<evidence type="ECO:0000313" key="14">
    <source>
        <dbReference type="Proteomes" id="UP001175211"/>
    </source>
</evidence>
<dbReference type="GeneID" id="85349792"/>
<dbReference type="InterPro" id="IPR013087">
    <property type="entry name" value="Znf_C2H2_type"/>
</dbReference>
<sequence>MSTVSLPSLESMFPEHLFRVPPDLRVKGSEPPRFIPSFPPPTNGKRKASSSFHVLRSDANSSSISFRHIVHSGPSTLRHHSPSHTSDSTTTSSEGEGDEDLENTSVPSGRRHVCKLCGKCFNRPSSLKIHENTHTGAKPFPCPFPGCGRQFNVNSNMRRHYRSHMGMDKAGASLSGSPGTASASDPKFSSQKRQVRSDRERSSSRGSADSNELQTSKKLKMSRDNLVDL</sequence>
<comment type="caution">
    <text evidence="13">The sequence shown here is derived from an EMBL/GenBank/DDBJ whole genome shotgun (WGS) entry which is preliminary data.</text>
</comment>
<dbReference type="FunFam" id="3.30.160.60:FF:001102">
    <property type="entry name" value="Transcription factor IIIA"/>
    <property type="match status" value="1"/>
</dbReference>
<dbReference type="InterPro" id="IPR036236">
    <property type="entry name" value="Znf_C2H2_sf"/>
</dbReference>
<protein>
    <recommendedName>
        <fullName evidence="12">C2H2-type domain-containing protein</fullName>
    </recommendedName>
</protein>
<dbReference type="Proteomes" id="UP001175211">
    <property type="component" value="Unassembled WGS sequence"/>
</dbReference>
<evidence type="ECO:0000313" key="13">
    <source>
        <dbReference type="EMBL" id="KAK0462364.1"/>
    </source>
</evidence>
<evidence type="ECO:0000256" key="10">
    <source>
        <dbReference type="PROSITE-ProRule" id="PRU00042"/>
    </source>
</evidence>
<dbReference type="SMART" id="SM00355">
    <property type="entry name" value="ZnF_C2H2"/>
    <property type="match status" value="2"/>
</dbReference>
<organism evidence="13 14">
    <name type="scientific">Armillaria tabescens</name>
    <name type="common">Ringless honey mushroom</name>
    <name type="synonym">Agaricus tabescens</name>
    <dbReference type="NCBI Taxonomy" id="1929756"/>
    <lineage>
        <taxon>Eukaryota</taxon>
        <taxon>Fungi</taxon>
        <taxon>Dikarya</taxon>
        <taxon>Basidiomycota</taxon>
        <taxon>Agaricomycotina</taxon>
        <taxon>Agaricomycetes</taxon>
        <taxon>Agaricomycetidae</taxon>
        <taxon>Agaricales</taxon>
        <taxon>Marasmiineae</taxon>
        <taxon>Physalacriaceae</taxon>
        <taxon>Desarmillaria</taxon>
    </lineage>
</organism>
<dbReference type="PANTHER" id="PTHR14003">
    <property type="entry name" value="TRANSCRIPTIONAL REPRESSOR PROTEIN YY"/>
    <property type="match status" value="1"/>
</dbReference>
<proteinExistence type="inferred from homology"/>
<dbReference type="PANTHER" id="PTHR14003:SF19">
    <property type="entry name" value="YY2 TRANSCRIPTION FACTOR"/>
    <property type="match status" value="1"/>
</dbReference>
<feature type="region of interest" description="Disordered" evidence="11">
    <location>
        <begin position="73"/>
        <end position="107"/>
    </location>
</feature>